<dbReference type="AlphaFoldDB" id="A0A941IUK4"/>
<evidence type="ECO:0000256" key="5">
    <source>
        <dbReference type="ARBA" id="ARBA00023136"/>
    </source>
</evidence>
<dbReference type="InterPro" id="IPR011701">
    <property type="entry name" value="MFS"/>
</dbReference>
<evidence type="ECO:0000256" key="3">
    <source>
        <dbReference type="ARBA" id="ARBA00022692"/>
    </source>
</evidence>
<evidence type="ECO:0000256" key="1">
    <source>
        <dbReference type="ARBA" id="ARBA00004651"/>
    </source>
</evidence>
<dbReference type="Pfam" id="PF07690">
    <property type="entry name" value="MFS_1"/>
    <property type="match status" value="1"/>
</dbReference>
<feature type="transmembrane region" description="Helical" evidence="6">
    <location>
        <begin position="166"/>
        <end position="185"/>
    </location>
</feature>
<evidence type="ECO:0000256" key="4">
    <source>
        <dbReference type="ARBA" id="ARBA00022989"/>
    </source>
</evidence>
<dbReference type="PROSITE" id="PS50850">
    <property type="entry name" value="MFS"/>
    <property type="match status" value="1"/>
</dbReference>
<evidence type="ECO:0000313" key="8">
    <source>
        <dbReference type="EMBL" id="MBR7835676.1"/>
    </source>
</evidence>
<feature type="transmembrane region" description="Helical" evidence="6">
    <location>
        <begin position="136"/>
        <end position="160"/>
    </location>
</feature>
<protein>
    <submittedName>
        <fullName evidence="8">MFS transporter</fullName>
    </submittedName>
</protein>
<feature type="transmembrane region" description="Helical" evidence="6">
    <location>
        <begin position="363"/>
        <end position="386"/>
    </location>
</feature>
<name>A0A941IUK4_9ACTN</name>
<evidence type="ECO:0000256" key="2">
    <source>
        <dbReference type="ARBA" id="ARBA00022448"/>
    </source>
</evidence>
<dbReference type="Proteomes" id="UP000675781">
    <property type="component" value="Unassembled WGS sequence"/>
</dbReference>
<feature type="transmembrane region" description="Helical" evidence="6">
    <location>
        <begin position="407"/>
        <end position="427"/>
    </location>
</feature>
<dbReference type="Gene3D" id="1.20.1250.20">
    <property type="entry name" value="MFS general substrate transporter like domains"/>
    <property type="match status" value="2"/>
</dbReference>
<keyword evidence="4 6" id="KW-1133">Transmembrane helix</keyword>
<dbReference type="GO" id="GO:0005886">
    <property type="term" value="C:plasma membrane"/>
    <property type="evidence" value="ECO:0007669"/>
    <property type="project" value="UniProtKB-SubCell"/>
</dbReference>
<feature type="transmembrane region" description="Helical" evidence="6">
    <location>
        <begin position="338"/>
        <end position="357"/>
    </location>
</feature>
<feature type="transmembrane region" description="Helical" evidence="6">
    <location>
        <begin position="48"/>
        <end position="67"/>
    </location>
</feature>
<feature type="transmembrane region" description="Helical" evidence="6">
    <location>
        <begin position="12"/>
        <end position="36"/>
    </location>
</feature>
<reference evidence="8" key="1">
    <citation type="submission" date="2021-04" db="EMBL/GenBank/DDBJ databases">
        <title>Genome based classification of Actinospica acidithermotolerans sp. nov., an actinobacterium isolated from an Indonesian hot spring.</title>
        <authorList>
            <person name="Kusuma A.B."/>
            <person name="Putra K.E."/>
            <person name="Nafisah S."/>
            <person name="Loh J."/>
            <person name="Nouioui I."/>
            <person name="Goodfellow M."/>
        </authorList>
    </citation>
    <scope>NUCLEOTIDE SEQUENCE</scope>
    <source>
        <strain evidence="8">CSCA 57</strain>
    </source>
</reference>
<dbReference type="RefSeq" id="WP_212530167.1">
    <property type="nucleotide sequence ID" value="NZ_JAGSOG010000104.1"/>
</dbReference>
<keyword evidence="5 6" id="KW-0472">Membrane</keyword>
<dbReference type="CDD" id="cd17504">
    <property type="entry name" value="MFS_MMR_MDR_like"/>
    <property type="match status" value="1"/>
</dbReference>
<dbReference type="InterPro" id="IPR020846">
    <property type="entry name" value="MFS_dom"/>
</dbReference>
<feature type="domain" description="Major facilitator superfamily (MFS) profile" evidence="7">
    <location>
        <begin position="13"/>
        <end position="462"/>
    </location>
</feature>
<proteinExistence type="predicted"/>
<dbReference type="InterPro" id="IPR036259">
    <property type="entry name" value="MFS_trans_sf"/>
</dbReference>
<gene>
    <name evidence="8" type="ORF">KDL01_20540</name>
</gene>
<feature type="transmembrane region" description="Helical" evidence="6">
    <location>
        <begin position="266"/>
        <end position="289"/>
    </location>
</feature>
<keyword evidence="3 6" id="KW-0812">Transmembrane</keyword>
<comment type="subcellular location">
    <subcellularLocation>
        <location evidence="1">Cell membrane</location>
        <topology evidence="1">Multi-pass membrane protein</topology>
    </subcellularLocation>
</comment>
<keyword evidence="2" id="KW-0813">Transport</keyword>
<feature type="transmembrane region" description="Helical" evidence="6">
    <location>
        <begin position="79"/>
        <end position="98"/>
    </location>
</feature>
<feature type="transmembrane region" description="Helical" evidence="6">
    <location>
        <begin position="439"/>
        <end position="457"/>
    </location>
</feature>
<organism evidence="8 9">
    <name type="scientific">Actinospica durhamensis</name>
    <dbReference type="NCBI Taxonomy" id="1508375"/>
    <lineage>
        <taxon>Bacteria</taxon>
        <taxon>Bacillati</taxon>
        <taxon>Actinomycetota</taxon>
        <taxon>Actinomycetes</taxon>
        <taxon>Catenulisporales</taxon>
        <taxon>Actinospicaceae</taxon>
        <taxon>Actinospica</taxon>
    </lineage>
</organism>
<dbReference type="PANTHER" id="PTHR42718">
    <property type="entry name" value="MAJOR FACILITATOR SUPERFAMILY MULTIDRUG TRANSPORTER MFSC"/>
    <property type="match status" value="1"/>
</dbReference>
<comment type="caution">
    <text evidence="8">The sequence shown here is derived from an EMBL/GenBank/DDBJ whole genome shotgun (WGS) entry which is preliminary data.</text>
</comment>
<feature type="transmembrane region" description="Helical" evidence="6">
    <location>
        <begin position="222"/>
        <end position="245"/>
    </location>
</feature>
<dbReference type="PANTHER" id="PTHR42718:SF9">
    <property type="entry name" value="MAJOR FACILITATOR SUPERFAMILY MULTIDRUG TRANSPORTER MFSC"/>
    <property type="match status" value="1"/>
</dbReference>
<feature type="transmembrane region" description="Helical" evidence="6">
    <location>
        <begin position="197"/>
        <end position="216"/>
    </location>
</feature>
<feature type="transmembrane region" description="Helical" evidence="6">
    <location>
        <begin position="309"/>
        <end position="326"/>
    </location>
</feature>
<keyword evidence="9" id="KW-1185">Reference proteome</keyword>
<evidence type="ECO:0000259" key="7">
    <source>
        <dbReference type="PROSITE" id="PS50850"/>
    </source>
</evidence>
<dbReference type="EMBL" id="JAGSOG010000104">
    <property type="protein sequence ID" value="MBR7835676.1"/>
    <property type="molecule type" value="Genomic_DNA"/>
</dbReference>
<accession>A0A941IUK4</accession>
<dbReference type="SUPFAM" id="SSF103473">
    <property type="entry name" value="MFS general substrate transporter"/>
    <property type="match status" value="2"/>
</dbReference>
<sequence>MALITRRPHYNVTFTVLVVAVGAYSLLQSMIAPVLPTIQSHLHSSESATTWLMTGYLLAASVATPILGRIGDLVGKEKMLVVTLIGLTAGSALAGVSHSIGLMIVARIVQGTGGAMLPLSFGIVRDEFPAAKVRGAVGVIAALTAVGGGLGLVLAGPIVSHMDYHWLFWFPMIATAAAAVGAFVFVPESPVRGTGGLSWLGGLLLSAWLITLLLAVSNGSSWGWGSTGVIGLFVATAVLIPLWILAELRSPHPLIDMKMMRIPAVWTANLVGLLFGVVMYTCMTFLPQLLQTPHAAAGYGFSADVTKSGLYLLPMTVTMFAGGVLAGRLSGRFGSKPVLFVGSALSVPPFVLLAIAHDRSWQIEVAVALIGLGVGLAFSSMSALVVEAVSPDQTGVASGMNANIRTIGGAIGAGVGASLLASGVSPAHPLPADAGYTHVFWLLSGSAVLAAMAAMIVPNAARIASARGQLQPAVPEQLPTDWEREVEREIAD</sequence>
<evidence type="ECO:0000256" key="6">
    <source>
        <dbReference type="SAM" id="Phobius"/>
    </source>
</evidence>
<evidence type="ECO:0000313" key="9">
    <source>
        <dbReference type="Proteomes" id="UP000675781"/>
    </source>
</evidence>
<dbReference type="GO" id="GO:0022857">
    <property type="term" value="F:transmembrane transporter activity"/>
    <property type="evidence" value="ECO:0007669"/>
    <property type="project" value="InterPro"/>
</dbReference>
<feature type="transmembrane region" description="Helical" evidence="6">
    <location>
        <begin position="104"/>
        <end position="124"/>
    </location>
</feature>